<dbReference type="PROSITE" id="PS51032">
    <property type="entry name" value="AP2_ERF"/>
    <property type="match status" value="1"/>
</dbReference>
<organism evidence="9 10">
    <name type="scientific">Ricinus communis</name>
    <name type="common">Castor bean</name>
    <dbReference type="NCBI Taxonomy" id="3988"/>
    <lineage>
        <taxon>Eukaryota</taxon>
        <taxon>Viridiplantae</taxon>
        <taxon>Streptophyta</taxon>
        <taxon>Embryophyta</taxon>
        <taxon>Tracheophyta</taxon>
        <taxon>Spermatophyta</taxon>
        <taxon>Magnoliopsida</taxon>
        <taxon>eudicotyledons</taxon>
        <taxon>Gunneridae</taxon>
        <taxon>Pentapetalae</taxon>
        <taxon>rosids</taxon>
        <taxon>fabids</taxon>
        <taxon>Malpighiales</taxon>
        <taxon>Euphorbiaceae</taxon>
        <taxon>Acalyphoideae</taxon>
        <taxon>Acalypheae</taxon>
        <taxon>Ricinus</taxon>
    </lineage>
</organism>
<keyword evidence="4" id="KW-0804">Transcription</keyword>
<feature type="region of interest" description="Disordered" evidence="7">
    <location>
        <begin position="60"/>
        <end position="98"/>
    </location>
</feature>
<evidence type="ECO:0000256" key="3">
    <source>
        <dbReference type="ARBA" id="ARBA00023125"/>
    </source>
</evidence>
<protein>
    <submittedName>
        <fullName evidence="9">DNA binding protein, putative</fullName>
    </submittedName>
</protein>
<keyword evidence="10" id="KW-1185">Reference proteome</keyword>
<dbReference type="SMART" id="SM00380">
    <property type="entry name" value="AP2"/>
    <property type="match status" value="1"/>
</dbReference>
<evidence type="ECO:0000313" key="9">
    <source>
        <dbReference type="EMBL" id="EEF29609.1"/>
    </source>
</evidence>
<dbReference type="SUPFAM" id="SSF54171">
    <property type="entry name" value="DNA-binding domain"/>
    <property type="match status" value="1"/>
</dbReference>
<feature type="region of interest" description="Disordered" evidence="7">
    <location>
        <begin position="234"/>
        <end position="266"/>
    </location>
</feature>
<evidence type="ECO:0000256" key="4">
    <source>
        <dbReference type="ARBA" id="ARBA00023163"/>
    </source>
</evidence>
<dbReference type="PANTHER" id="PTHR31190">
    <property type="entry name" value="DNA-BINDING DOMAIN"/>
    <property type="match status" value="1"/>
</dbReference>
<dbReference type="Proteomes" id="UP000008311">
    <property type="component" value="Unassembled WGS sequence"/>
</dbReference>
<proteinExistence type="inferred from homology"/>
<dbReference type="InterPro" id="IPR044808">
    <property type="entry name" value="ERF_plant"/>
</dbReference>
<evidence type="ECO:0000256" key="2">
    <source>
        <dbReference type="ARBA" id="ARBA00023015"/>
    </source>
</evidence>
<dbReference type="GO" id="GO:0009873">
    <property type="term" value="P:ethylene-activated signaling pathway"/>
    <property type="evidence" value="ECO:0007669"/>
    <property type="project" value="InterPro"/>
</dbReference>
<dbReference type="STRING" id="3988.B9T3F1"/>
<feature type="region of interest" description="Disordered" evidence="7">
    <location>
        <begin position="338"/>
        <end position="373"/>
    </location>
</feature>
<accession>B9T3F1</accession>
<comment type="similarity">
    <text evidence="6">Belongs to the AP2/ERF transcription factor family. ERF subfamily.</text>
</comment>
<dbReference type="InParanoid" id="B9T3F1"/>
<dbReference type="SMR" id="B9T3F1"/>
<dbReference type="InterPro" id="IPR016177">
    <property type="entry name" value="DNA-bd_dom_sf"/>
</dbReference>
<dbReference type="GO" id="GO:0005634">
    <property type="term" value="C:nucleus"/>
    <property type="evidence" value="ECO:0007669"/>
    <property type="project" value="UniProtKB-SubCell"/>
</dbReference>
<dbReference type="InterPro" id="IPR001471">
    <property type="entry name" value="AP2/ERF_dom"/>
</dbReference>
<dbReference type="AlphaFoldDB" id="B9T3F1"/>
<keyword evidence="3" id="KW-0238">DNA-binding</keyword>
<dbReference type="Gene3D" id="3.30.730.10">
    <property type="entry name" value="AP2/ERF domain"/>
    <property type="match status" value="1"/>
</dbReference>
<dbReference type="GO" id="GO:0003677">
    <property type="term" value="F:DNA binding"/>
    <property type="evidence" value="ECO:0007669"/>
    <property type="project" value="UniProtKB-KW"/>
</dbReference>
<evidence type="ECO:0000256" key="5">
    <source>
        <dbReference type="ARBA" id="ARBA00023242"/>
    </source>
</evidence>
<dbReference type="CDD" id="cd00018">
    <property type="entry name" value="AP2"/>
    <property type="match status" value="1"/>
</dbReference>
<dbReference type="InterPro" id="IPR036955">
    <property type="entry name" value="AP2/ERF_dom_sf"/>
</dbReference>
<reference evidence="10" key="1">
    <citation type="journal article" date="2010" name="Nat. Biotechnol.">
        <title>Draft genome sequence of the oilseed species Ricinus communis.</title>
        <authorList>
            <person name="Chan A.P."/>
            <person name="Crabtree J."/>
            <person name="Zhao Q."/>
            <person name="Lorenzi H."/>
            <person name="Orvis J."/>
            <person name="Puiu D."/>
            <person name="Melake-Berhan A."/>
            <person name="Jones K.M."/>
            <person name="Redman J."/>
            <person name="Chen G."/>
            <person name="Cahoon E.B."/>
            <person name="Gedil M."/>
            <person name="Stanke M."/>
            <person name="Haas B.J."/>
            <person name="Wortman J.R."/>
            <person name="Fraser-Liggett C.M."/>
            <person name="Ravel J."/>
            <person name="Rabinowicz P.D."/>
        </authorList>
    </citation>
    <scope>NUCLEOTIDE SEQUENCE [LARGE SCALE GENOMIC DNA]</scope>
    <source>
        <strain evidence="10">cv. Hale</strain>
    </source>
</reference>
<comment type="subcellular location">
    <subcellularLocation>
        <location evidence="1">Nucleus</location>
    </subcellularLocation>
</comment>
<evidence type="ECO:0000313" key="10">
    <source>
        <dbReference type="Proteomes" id="UP000008311"/>
    </source>
</evidence>
<feature type="compositionally biased region" description="Polar residues" evidence="7">
    <location>
        <begin position="70"/>
        <end position="81"/>
    </location>
</feature>
<dbReference type="OMA" id="MSYSEMT"/>
<feature type="domain" description="AP2/ERF" evidence="8">
    <location>
        <begin position="153"/>
        <end position="210"/>
    </location>
</feature>
<evidence type="ECO:0000256" key="6">
    <source>
        <dbReference type="ARBA" id="ARBA00024343"/>
    </source>
</evidence>
<dbReference type="EMBL" id="EQ974415">
    <property type="protein sequence ID" value="EEF29609.1"/>
    <property type="molecule type" value="Genomic_DNA"/>
</dbReference>
<dbReference type="PRINTS" id="PR00367">
    <property type="entry name" value="ETHRSPELEMNT"/>
</dbReference>
<keyword evidence="5" id="KW-0539">Nucleus</keyword>
<evidence type="ECO:0000256" key="7">
    <source>
        <dbReference type="SAM" id="MobiDB-lite"/>
    </source>
</evidence>
<evidence type="ECO:0000256" key="1">
    <source>
        <dbReference type="ARBA" id="ARBA00004123"/>
    </source>
</evidence>
<name>B9T3F1_RICCO</name>
<dbReference type="GO" id="GO:0003700">
    <property type="term" value="F:DNA-binding transcription factor activity"/>
    <property type="evidence" value="ECO:0007669"/>
    <property type="project" value="InterPro"/>
</dbReference>
<dbReference type="eggNOG" id="ENOG502S34Q">
    <property type="taxonomic scope" value="Eukaryota"/>
</dbReference>
<feature type="compositionally biased region" description="Polar residues" evidence="7">
    <location>
        <begin position="234"/>
        <end position="253"/>
    </location>
</feature>
<dbReference type="OrthoDB" id="1925932at2759"/>
<evidence type="ECO:0000259" key="8">
    <source>
        <dbReference type="PROSITE" id="PS51032"/>
    </source>
</evidence>
<dbReference type="KEGG" id="rcu:8279078"/>
<dbReference type="Pfam" id="PF00847">
    <property type="entry name" value="AP2"/>
    <property type="match status" value="1"/>
</dbReference>
<dbReference type="FunFam" id="3.30.730.10:FF:000001">
    <property type="entry name" value="Ethylene-responsive transcription factor 2"/>
    <property type="match status" value="1"/>
</dbReference>
<dbReference type="PANTHER" id="PTHR31190:SF445">
    <property type="entry name" value="ETHYLENE-RESPONSIVE TRANSCRIPTION FACTOR RAP2-6"/>
    <property type="match status" value="1"/>
</dbReference>
<sequence>MHMCYLKVANRKEKVTNSREDNGGGVEEWLYQQPLMTISGLSREREMSAMVTALTHVINGDVPPAHDSDNSFLTLSNEGNCSSSSSAGAKRGREDDGYEEFTKLSKQSFLDEFSHATENSNIATSTMIPPTHTTFTPIYEHNESTNREEPTRKYRGVRQRPWGKWAAEIRDPFKAARVWLGTFDTAEAAARAYDEAALRFRGSKAKLNFPENVKLRPSPSSPMTTQLIISDSSNTLLSDPTSAEPTLASQSNHPFHHMQNPAETSSNFVNNPELVLGAGGGYNQRQSMSLYDQMLFSSASSTSTSSHFHSPTTTFAASTFSSSPPPFHPLLFPSPPSVNFSTVASQSGAGSGGSGGANVLTPPWSDCSGDTSR</sequence>
<dbReference type="FunCoup" id="B9T3F1">
    <property type="interactions" value="15"/>
</dbReference>
<keyword evidence="2" id="KW-0805">Transcription regulation</keyword>
<gene>
    <name evidence="9" type="ORF">RCOM_0131910</name>
</gene>